<evidence type="ECO:0000256" key="2">
    <source>
        <dbReference type="ARBA" id="ARBA00023125"/>
    </source>
</evidence>
<dbReference type="SMART" id="SM00421">
    <property type="entry name" value="HTH_LUXR"/>
    <property type="match status" value="1"/>
</dbReference>
<reference evidence="5 6" key="1">
    <citation type="journal article" date="2016" name="Int. J. Syst. Evol. Microbiol.">
        <title>Pyruvatibacter mobilis gen. nov., sp. nov., a marine bacterium from the culture broth of Picochlorum sp. 122.</title>
        <authorList>
            <person name="Wang G."/>
            <person name="Tang M."/>
            <person name="Wu H."/>
            <person name="Dai S."/>
            <person name="Li T."/>
            <person name="Chen C."/>
            <person name="He H."/>
            <person name="Fan J."/>
            <person name="Xiang W."/>
            <person name="Li X."/>
        </authorList>
    </citation>
    <scope>NUCLEOTIDE SEQUENCE [LARGE SCALE GENOMIC DNA]</scope>
    <source>
        <strain evidence="5 6">GYP-11</strain>
    </source>
</reference>
<evidence type="ECO:0000256" key="3">
    <source>
        <dbReference type="ARBA" id="ARBA00023163"/>
    </source>
</evidence>
<evidence type="ECO:0000313" key="5">
    <source>
        <dbReference type="EMBL" id="NBG96974.1"/>
    </source>
</evidence>
<dbReference type="PANTHER" id="PTHR44688">
    <property type="entry name" value="DNA-BINDING TRANSCRIPTIONAL ACTIVATOR DEVR_DOSR"/>
    <property type="match status" value="1"/>
</dbReference>
<dbReference type="SUPFAM" id="SSF46894">
    <property type="entry name" value="C-terminal effector domain of the bipartite response regulators"/>
    <property type="match status" value="1"/>
</dbReference>
<dbReference type="Pfam" id="PF00196">
    <property type="entry name" value="GerE"/>
    <property type="match status" value="1"/>
</dbReference>
<dbReference type="InterPro" id="IPR000792">
    <property type="entry name" value="Tscrpt_reg_LuxR_C"/>
</dbReference>
<evidence type="ECO:0000259" key="4">
    <source>
        <dbReference type="PROSITE" id="PS50043"/>
    </source>
</evidence>
<dbReference type="OrthoDB" id="3170288at2"/>
<keyword evidence="2" id="KW-0238">DNA-binding</keyword>
<dbReference type="Gene3D" id="1.10.10.10">
    <property type="entry name" value="Winged helix-like DNA-binding domain superfamily/Winged helix DNA-binding domain"/>
    <property type="match status" value="1"/>
</dbReference>
<dbReference type="InterPro" id="IPR036388">
    <property type="entry name" value="WH-like_DNA-bd_sf"/>
</dbReference>
<dbReference type="GO" id="GO:0006355">
    <property type="term" value="P:regulation of DNA-templated transcription"/>
    <property type="evidence" value="ECO:0007669"/>
    <property type="project" value="InterPro"/>
</dbReference>
<dbReference type="InterPro" id="IPR016032">
    <property type="entry name" value="Sig_transdc_resp-reg_C-effctor"/>
</dbReference>
<evidence type="ECO:0000313" key="6">
    <source>
        <dbReference type="Proteomes" id="UP000470384"/>
    </source>
</evidence>
<keyword evidence="3" id="KW-0804">Transcription</keyword>
<sequence>MPKASAYAAMRFDVMREAGLGRGRVLPTSGGGCYGGVLLFADTAVDAAAELAAHDKELQALSVLLQGFLTAFSQGREPDGEVVVRLGSDAVSGRGAAGMRRPGEARGTTDTALRLTPREQDCLTWVALGKSAEEIAVILGLSVHTVRFHLRRAMARLETRTQAQAVAVALRAGLIAP</sequence>
<dbReference type="PROSITE" id="PS50043">
    <property type="entry name" value="HTH_LUXR_2"/>
    <property type="match status" value="1"/>
</dbReference>
<keyword evidence="6" id="KW-1185">Reference proteome</keyword>
<gene>
    <name evidence="5" type="ORF">GTQ45_14650</name>
</gene>
<dbReference type="PROSITE" id="PS00622">
    <property type="entry name" value="HTH_LUXR_1"/>
    <property type="match status" value="1"/>
</dbReference>
<accession>A0A845QF96</accession>
<evidence type="ECO:0000256" key="1">
    <source>
        <dbReference type="ARBA" id="ARBA00023015"/>
    </source>
</evidence>
<name>A0A845QF96_9HYPH</name>
<dbReference type="Proteomes" id="UP000470384">
    <property type="component" value="Unassembled WGS sequence"/>
</dbReference>
<feature type="domain" description="HTH luxR-type" evidence="4">
    <location>
        <begin position="108"/>
        <end position="173"/>
    </location>
</feature>
<dbReference type="EMBL" id="WXYQ01000013">
    <property type="protein sequence ID" value="NBG96974.1"/>
    <property type="molecule type" value="Genomic_DNA"/>
</dbReference>
<keyword evidence="1" id="KW-0805">Transcription regulation</keyword>
<protein>
    <recommendedName>
        <fullName evidence="4">HTH luxR-type domain-containing protein</fullName>
    </recommendedName>
</protein>
<organism evidence="5 6">
    <name type="scientific">Pyruvatibacter mobilis</name>
    <dbReference type="NCBI Taxonomy" id="1712261"/>
    <lineage>
        <taxon>Bacteria</taxon>
        <taxon>Pseudomonadati</taxon>
        <taxon>Pseudomonadota</taxon>
        <taxon>Alphaproteobacteria</taxon>
        <taxon>Hyphomicrobiales</taxon>
        <taxon>Parvibaculaceae</taxon>
        <taxon>Pyruvatibacter</taxon>
    </lineage>
</organism>
<dbReference type="PANTHER" id="PTHR44688:SF16">
    <property type="entry name" value="DNA-BINDING TRANSCRIPTIONAL ACTIVATOR DEVR_DOSR"/>
    <property type="match status" value="1"/>
</dbReference>
<proteinExistence type="predicted"/>
<dbReference type="CDD" id="cd06170">
    <property type="entry name" value="LuxR_C_like"/>
    <property type="match status" value="1"/>
</dbReference>
<comment type="caution">
    <text evidence="5">The sequence shown here is derived from an EMBL/GenBank/DDBJ whole genome shotgun (WGS) entry which is preliminary data.</text>
</comment>
<dbReference type="PRINTS" id="PR00038">
    <property type="entry name" value="HTHLUXR"/>
</dbReference>
<dbReference type="GO" id="GO:0003677">
    <property type="term" value="F:DNA binding"/>
    <property type="evidence" value="ECO:0007669"/>
    <property type="project" value="UniProtKB-KW"/>
</dbReference>
<dbReference type="AlphaFoldDB" id="A0A845QF96"/>